<dbReference type="Pfam" id="PF02481">
    <property type="entry name" value="DNA_processg_A"/>
    <property type="match status" value="1"/>
</dbReference>
<sequence>MSLHPTTPLTERINAIRLSRVSGVGPANFTKLMRQYGSATQVLDNLPERFLRAGRATTPAIPSRTTIEAELAWLDQNHGRALLRSDPEYPRLLSHITDAPPVLFTRGDVRKLSQPAIGIVGARNASAAGIRMAESLSAEMAAHNLCVISGLARGIDSAAHQAALHPGLTVAAIASGLDHIYPPEHTHLQHAIAERGCLITEAPLGTIPQARHFPRRNRLIAGLGLGCVVVEAALHSGTLITARLAQDYERPLFAVPGSPLDPRSRGGNMLLRHGAILTENIHDILPELSLQMPAYLPAPWCFNRQNTLGFSESSIPWEGPKIQPNTPQEDLDFIIEHIHPLLSVTSVTVDEVVSRCQFSVSAVLSALTELELGGVLEFVPGGRVALLPT</sequence>
<dbReference type="PANTHER" id="PTHR43022">
    <property type="entry name" value="PROTEIN SMF"/>
    <property type="match status" value="1"/>
</dbReference>
<evidence type="ECO:0000313" key="4">
    <source>
        <dbReference type="EMBL" id="MBR0558505.1"/>
    </source>
</evidence>
<dbReference type="InterPro" id="IPR036388">
    <property type="entry name" value="WH-like_DNA-bd_sf"/>
</dbReference>
<dbReference type="EMBL" id="JAGRQH010000001">
    <property type="protein sequence ID" value="MBR0558505.1"/>
    <property type="molecule type" value="Genomic_DNA"/>
</dbReference>
<comment type="similarity">
    <text evidence="1">Belongs to the DprA/Smf family.</text>
</comment>
<organism evidence="4 5">
    <name type="scientific">Neokomagataea anthophila</name>
    <dbReference type="NCBI Taxonomy" id="2826925"/>
    <lineage>
        <taxon>Bacteria</taxon>
        <taxon>Pseudomonadati</taxon>
        <taxon>Pseudomonadota</taxon>
        <taxon>Alphaproteobacteria</taxon>
        <taxon>Acetobacterales</taxon>
        <taxon>Acetobacteraceae</taxon>
        <taxon>Neokomagataea</taxon>
    </lineage>
</organism>
<dbReference type="Proteomes" id="UP000677812">
    <property type="component" value="Unassembled WGS sequence"/>
</dbReference>
<proteinExistence type="inferred from homology"/>
<dbReference type="Gene3D" id="3.40.50.450">
    <property type="match status" value="1"/>
</dbReference>
<dbReference type="Pfam" id="PF21102">
    <property type="entry name" value="DprA_N"/>
    <property type="match status" value="1"/>
</dbReference>
<dbReference type="PANTHER" id="PTHR43022:SF1">
    <property type="entry name" value="PROTEIN SMF"/>
    <property type="match status" value="1"/>
</dbReference>
<dbReference type="Gene3D" id="1.10.10.10">
    <property type="entry name" value="Winged helix-like DNA-binding domain superfamily/Winged helix DNA-binding domain"/>
    <property type="match status" value="1"/>
</dbReference>
<evidence type="ECO:0000259" key="3">
    <source>
        <dbReference type="Pfam" id="PF17782"/>
    </source>
</evidence>
<feature type="domain" description="DprA winged helix" evidence="3">
    <location>
        <begin position="328"/>
        <end position="382"/>
    </location>
</feature>
<protein>
    <submittedName>
        <fullName evidence="4">DNA-processing protein DprA</fullName>
    </submittedName>
</protein>
<gene>
    <name evidence="4" type="primary">dprA</name>
    <name evidence="4" type="ORF">KB213_00315</name>
</gene>
<feature type="domain" description="Smf/DprA SLOG" evidence="2">
    <location>
        <begin position="82"/>
        <end position="288"/>
    </location>
</feature>
<comment type="caution">
    <text evidence="4">The sequence shown here is derived from an EMBL/GenBank/DDBJ whole genome shotgun (WGS) entry which is preliminary data.</text>
</comment>
<accession>A0ABS5E3M6</accession>
<dbReference type="InterPro" id="IPR003488">
    <property type="entry name" value="DprA"/>
</dbReference>
<dbReference type="RefSeq" id="WP_211679799.1">
    <property type="nucleotide sequence ID" value="NZ_JAGRQH010000001.1"/>
</dbReference>
<name>A0ABS5E3M6_9PROT</name>
<dbReference type="InterPro" id="IPR041614">
    <property type="entry name" value="DprA_WH"/>
</dbReference>
<evidence type="ECO:0000313" key="5">
    <source>
        <dbReference type="Proteomes" id="UP000677812"/>
    </source>
</evidence>
<dbReference type="InterPro" id="IPR057666">
    <property type="entry name" value="DrpA_SLOG"/>
</dbReference>
<reference evidence="4 5" key="1">
    <citation type="submission" date="2021-04" db="EMBL/GenBank/DDBJ databases">
        <title>The complete genome sequence of Neokomagataea sp. TBRC 2177.</title>
        <authorList>
            <person name="Charoenyingcharoen P."/>
            <person name="Yukphan P."/>
        </authorList>
    </citation>
    <scope>NUCLEOTIDE SEQUENCE [LARGE SCALE GENOMIC DNA]</scope>
    <source>
        <strain evidence="4 5">TBRC 2177</strain>
    </source>
</reference>
<dbReference type="Pfam" id="PF17782">
    <property type="entry name" value="WHD_DprA"/>
    <property type="match status" value="1"/>
</dbReference>
<dbReference type="SUPFAM" id="SSF102405">
    <property type="entry name" value="MCP/YpsA-like"/>
    <property type="match status" value="1"/>
</dbReference>
<dbReference type="NCBIfam" id="TIGR00732">
    <property type="entry name" value="dprA"/>
    <property type="match status" value="1"/>
</dbReference>
<evidence type="ECO:0000256" key="1">
    <source>
        <dbReference type="ARBA" id="ARBA00006525"/>
    </source>
</evidence>
<keyword evidence="5" id="KW-1185">Reference proteome</keyword>
<evidence type="ECO:0000259" key="2">
    <source>
        <dbReference type="Pfam" id="PF02481"/>
    </source>
</evidence>